<dbReference type="Proteomes" id="UP000321595">
    <property type="component" value="Chromosome"/>
</dbReference>
<dbReference type="InterPro" id="IPR023058">
    <property type="entry name" value="PPIase_PpiC_CS"/>
</dbReference>
<feature type="chain" id="PRO_5022967264" description="PpiC domain-containing protein" evidence="3">
    <location>
        <begin position="24"/>
        <end position="391"/>
    </location>
</feature>
<reference evidence="5 6" key="1">
    <citation type="submission" date="2019-08" db="EMBL/GenBank/DDBJ databases">
        <authorList>
            <person name="Liang Q."/>
        </authorList>
    </citation>
    <scope>NUCLEOTIDE SEQUENCE [LARGE SCALE GENOMIC DNA]</scope>
    <source>
        <strain evidence="5 6">V1718</strain>
    </source>
</reference>
<gene>
    <name evidence="5" type="ORF">FRD01_00780</name>
</gene>
<dbReference type="AlphaFoldDB" id="A0A5B8XR32"/>
<feature type="signal peptide" evidence="3">
    <location>
        <begin position="1"/>
        <end position="23"/>
    </location>
</feature>
<dbReference type="InterPro" id="IPR000297">
    <property type="entry name" value="PPIase_PpiC"/>
</dbReference>
<evidence type="ECO:0000256" key="2">
    <source>
        <dbReference type="SAM" id="MobiDB-lite"/>
    </source>
</evidence>
<sequence>MRMKSLLIALGLAAGLIACDDTAKTEKPTAEEPTKTEEEAKPEAKTEEAPKEVVLPMSATKPIAKVGDHEIKADLFNTEVERLAKIAPQLPANALEKFKEQTVDRLIDQHLVEKAIDAEKIEASKEEVDAELADFYKSVGGEAEAQQFFQKTGVTLDELRDDLSRAVKLKKLLRKKYNIAVTDASAKEFYEKNKAQFTKPERVKASHILFKVENGAADDVVKGQEDKAKNVLKLAKADGADFAALAKEHSEGPTAPNGGDLGFFHRKQMVPGFSEAAFSAKVNDVVGPVRTEFGFHVIKVVDREAEVVTTFDEVKSDIVRNLENQDLRVSMEKLTKELRDGVQVEKFADAIVDNPKYQASPPPMMQMPMGNPAGGQPMPMPKGHPPMPAPK</sequence>
<evidence type="ECO:0000313" key="5">
    <source>
        <dbReference type="EMBL" id="QED25819.1"/>
    </source>
</evidence>
<evidence type="ECO:0000256" key="1">
    <source>
        <dbReference type="PROSITE-ProRule" id="PRU00278"/>
    </source>
</evidence>
<dbReference type="Gene3D" id="3.10.50.40">
    <property type="match status" value="1"/>
</dbReference>
<evidence type="ECO:0000259" key="4">
    <source>
        <dbReference type="PROSITE" id="PS50198"/>
    </source>
</evidence>
<dbReference type="GO" id="GO:0003755">
    <property type="term" value="F:peptidyl-prolyl cis-trans isomerase activity"/>
    <property type="evidence" value="ECO:0007669"/>
    <property type="project" value="UniProtKB-KW"/>
</dbReference>
<name>A0A5B8XR32_9DELT</name>
<organism evidence="5 6">
    <name type="scientific">Microvenator marinus</name>
    <dbReference type="NCBI Taxonomy" id="2600177"/>
    <lineage>
        <taxon>Bacteria</taxon>
        <taxon>Deltaproteobacteria</taxon>
        <taxon>Bradymonadales</taxon>
        <taxon>Microvenatoraceae</taxon>
        <taxon>Microvenator</taxon>
    </lineage>
</organism>
<feature type="domain" description="PpiC" evidence="4">
    <location>
        <begin position="200"/>
        <end position="302"/>
    </location>
</feature>
<dbReference type="SUPFAM" id="SSF109998">
    <property type="entry name" value="Triger factor/SurA peptide-binding domain-like"/>
    <property type="match status" value="1"/>
</dbReference>
<dbReference type="InterPro" id="IPR050245">
    <property type="entry name" value="PrsA_foldase"/>
</dbReference>
<dbReference type="Pfam" id="PF13616">
    <property type="entry name" value="Rotamase_3"/>
    <property type="match status" value="1"/>
</dbReference>
<dbReference type="OrthoDB" id="14196at2"/>
<keyword evidence="3" id="KW-0732">Signal</keyword>
<keyword evidence="1" id="KW-0697">Rotamase</keyword>
<dbReference type="PANTHER" id="PTHR47245:SF2">
    <property type="entry name" value="PEPTIDYL-PROLYL CIS-TRANS ISOMERASE HP_0175-RELATED"/>
    <property type="match status" value="1"/>
</dbReference>
<dbReference type="PANTHER" id="PTHR47245">
    <property type="entry name" value="PEPTIDYLPROLYL ISOMERASE"/>
    <property type="match status" value="1"/>
</dbReference>
<feature type="region of interest" description="Disordered" evidence="2">
    <location>
        <begin position="370"/>
        <end position="391"/>
    </location>
</feature>
<evidence type="ECO:0000256" key="3">
    <source>
        <dbReference type="SAM" id="SignalP"/>
    </source>
</evidence>
<keyword evidence="6" id="KW-1185">Reference proteome</keyword>
<dbReference type="PROSITE" id="PS50198">
    <property type="entry name" value="PPIC_PPIASE_2"/>
    <property type="match status" value="1"/>
</dbReference>
<dbReference type="PROSITE" id="PS51257">
    <property type="entry name" value="PROKAR_LIPOPROTEIN"/>
    <property type="match status" value="1"/>
</dbReference>
<dbReference type="RefSeq" id="WP_146956725.1">
    <property type="nucleotide sequence ID" value="NZ_CP042467.1"/>
</dbReference>
<dbReference type="KEGG" id="bbae:FRD01_00780"/>
<dbReference type="EMBL" id="CP042467">
    <property type="protein sequence ID" value="QED25819.1"/>
    <property type="molecule type" value="Genomic_DNA"/>
</dbReference>
<keyword evidence="1" id="KW-0413">Isomerase</keyword>
<feature type="compositionally biased region" description="Pro residues" evidence="2">
    <location>
        <begin position="378"/>
        <end position="391"/>
    </location>
</feature>
<proteinExistence type="predicted"/>
<accession>A0A5B8XR32</accession>
<dbReference type="PROSITE" id="PS01096">
    <property type="entry name" value="PPIC_PPIASE_1"/>
    <property type="match status" value="1"/>
</dbReference>
<evidence type="ECO:0000313" key="6">
    <source>
        <dbReference type="Proteomes" id="UP000321595"/>
    </source>
</evidence>
<dbReference type="Pfam" id="PF13624">
    <property type="entry name" value="SurA_N_3"/>
    <property type="match status" value="1"/>
</dbReference>
<dbReference type="SUPFAM" id="SSF54534">
    <property type="entry name" value="FKBP-like"/>
    <property type="match status" value="1"/>
</dbReference>
<dbReference type="Gene3D" id="1.10.4030.10">
    <property type="entry name" value="Porin chaperone SurA, peptide-binding domain"/>
    <property type="match status" value="1"/>
</dbReference>
<dbReference type="InterPro" id="IPR027304">
    <property type="entry name" value="Trigger_fact/SurA_dom_sf"/>
</dbReference>
<dbReference type="InterPro" id="IPR046357">
    <property type="entry name" value="PPIase_dom_sf"/>
</dbReference>
<protein>
    <recommendedName>
        <fullName evidence="4">PpiC domain-containing protein</fullName>
    </recommendedName>
</protein>
<feature type="region of interest" description="Disordered" evidence="2">
    <location>
        <begin position="24"/>
        <end position="50"/>
    </location>
</feature>